<organism evidence="1 2">
    <name type="scientific">Sphaerosporella brunnea</name>
    <dbReference type="NCBI Taxonomy" id="1250544"/>
    <lineage>
        <taxon>Eukaryota</taxon>
        <taxon>Fungi</taxon>
        <taxon>Dikarya</taxon>
        <taxon>Ascomycota</taxon>
        <taxon>Pezizomycotina</taxon>
        <taxon>Pezizomycetes</taxon>
        <taxon>Pezizales</taxon>
        <taxon>Pyronemataceae</taxon>
        <taxon>Sphaerosporella</taxon>
    </lineage>
</organism>
<dbReference type="EMBL" id="VXIS01000063">
    <property type="protein sequence ID" value="KAA8908925.1"/>
    <property type="molecule type" value="Genomic_DNA"/>
</dbReference>
<evidence type="ECO:0000313" key="2">
    <source>
        <dbReference type="Proteomes" id="UP000326924"/>
    </source>
</evidence>
<evidence type="ECO:0000313" key="1">
    <source>
        <dbReference type="EMBL" id="KAA8908925.1"/>
    </source>
</evidence>
<proteinExistence type="predicted"/>
<sequence length="251" mass="28344">MHHTHLSDAALALSRILTFHRIHHGFFGGFAILSTSPCPARETKDLDVLVSATKATIISLLSQRHGWLEIPQNREDYVAYFYRNPYATSSASSFDSSTTSTEEEEKPAPMVLVEMFVGHQASRFPVSKNCVLRGRHMGTSYIPILREEYLFRGKLNAAATRGKPGDVSDILYLIEQYGDTIRERLDGLDKTVVNEAVRRHPELRRPLRKVGIHAARAPVRWPVGKKSKDKTVFAVIPAKTWDVHRGLGWRD</sequence>
<dbReference type="Proteomes" id="UP000326924">
    <property type="component" value="Unassembled WGS sequence"/>
</dbReference>
<dbReference type="OrthoDB" id="3259529at2759"/>
<accession>A0A5J5EZL9</accession>
<keyword evidence="2" id="KW-1185">Reference proteome</keyword>
<dbReference type="InParanoid" id="A0A5J5EZL9"/>
<reference evidence="1 2" key="1">
    <citation type="submission" date="2019-09" db="EMBL/GenBank/DDBJ databases">
        <title>Draft genome of the ectomycorrhizal ascomycete Sphaerosporella brunnea.</title>
        <authorList>
            <consortium name="DOE Joint Genome Institute"/>
            <person name="Benucci G.M."/>
            <person name="Marozzi G."/>
            <person name="Antonielli L."/>
            <person name="Sanchez S."/>
            <person name="Marco P."/>
            <person name="Wang X."/>
            <person name="Falini L.B."/>
            <person name="Barry K."/>
            <person name="Haridas S."/>
            <person name="Lipzen A."/>
            <person name="Labutti K."/>
            <person name="Grigoriev I.V."/>
            <person name="Murat C."/>
            <person name="Martin F."/>
            <person name="Albertini E."/>
            <person name="Donnini D."/>
            <person name="Bonito G."/>
        </authorList>
    </citation>
    <scope>NUCLEOTIDE SEQUENCE [LARGE SCALE GENOMIC DNA]</scope>
    <source>
        <strain evidence="1 2">Sb_GMNB300</strain>
    </source>
</reference>
<gene>
    <name evidence="1" type="ORF">FN846DRAFT_898460</name>
</gene>
<protein>
    <submittedName>
        <fullName evidence="1">Uncharacterized protein</fullName>
    </submittedName>
</protein>
<comment type="caution">
    <text evidence="1">The sequence shown here is derived from an EMBL/GenBank/DDBJ whole genome shotgun (WGS) entry which is preliminary data.</text>
</comment>
<name>A0A5J5EZL9_9PEZI</name>
<dbReference type="AlphaFoldDB" id="A0A5J5EZL9"/>